<sequence length="213" mass="22138">MERGTNMADRKPLGMLTDPSETADRAGVITCAVVWLIALALGVAAIVGLVDMATPEQAGVEETGGAVSTWWLWVIIAVSAVIIAGSIPLLVRARRAAESEPARRAVSRPVLRKAVDRDPPERSGAPQRAGLPAETLDRILLRGGVGVMTGAGLGMALVALGTLLMAEGYDTGAWVCIGVAGVITLALIAIPELFVKELKTAVADLDEDIEIPA</sequence>
<name>A0A1X1R4J8_MYCFA</name>
<feature type="transmembrane region" description="Helical" evidence="1">
    <location>
        <begin position="172"/>
        <end position="190"/>
    </location>
</feature>
<protein>
    <recommendedName>
        <fullName evidence="4">DUF2561 domain-containing protein</fullName>
    </recommendedName>
</protein>
<dbReference type="AlphaFoldDB" id="A0A1X1R4J8"/>
<accession>A0A1X1R4J8</accession>
<reference evidence="2 3" key="1">
    <citation type="submission" date="2016-01" db="EMBL/GenBank/DDBJ databases">
        <title>The new phylogeny of the genus Mycobacterium.</title>
        <authorList>
            <person name="Tarcisio F."/>
            <person name="Conor M."/>
            <person name="Antonella G."/>
            <person name="Elisabetta G."/>
            <person name="Giulia F.S."/>
            <person name="Sara T."/>
            <person name="Anna F."/>
            <person name="Clotilde B."/>
            <person name="Roberto B."/>
            <person name="Veronica D.S."/>
            <person name="Fabio R."/>
            <person name="Monica P."/>
            <person name="Olivier J."/>
            <person name="Enrico T."/>
            <person name="Nicola S."/>
        </authorList>
    </citation>
    <scope>NUCLEOTIDE SEQUENCE [LARGE SCALE GENOMIC DNA]</scope>
    <source>
        <strain evidence="2 3">DSM 44179</strain>
    </source>
</reference>
<evidence type="ECO:0008006" key="4">
    <source>
        <dbReference type="Google" id="ProtNLM"/>
    </source>
</evidence>
<gene>
    <name evidence="2" type="ORF">AWC04_16725</name>
</gene>
<evidence type="ECO:0000313" key="3">
    <source>
        <dbReference type="Proteomes" id="UP000193484"/>
    </source>
</evidence>
<keyword evidence="1" id="KW-1133">Transmembrane helix</keyword>
<evidence type="ECO:0000256" key="1">
    <source>
        <dbReference type="SAM" id="Phobius"/>
    </source>
</evidence>
<dbReference type="InterPro" id="IPR024381">
    <property type="entry name" value="DUF2561"/>
</dbReference>
<dbReference type="EMBL" id="LQOJ01000053">
    <property type="protein sequence ID" value="ORU99284.1"/>
    <property type="molecule type" value="Genomic_DNA"/>
</dbReference>
<proteinExistence type="predicted"/>
<feature type="transmembrane region" description="Helical" evidence="1">
    <location>
        <begin position="145"/>
        <end position="166"/>
    </location>
</feature>
<comment type="caution">
    <text evidence="2">The sequence shown here is derived from an EMBL/GenBank/DDBJ whole genome shotgun (WGS) entry which is preliminary data.</text>
</comment>
<dbReference type="Proteomes" id="UP000193484">
    <property type="component" value="Unassembled WGS sequence"/>
</dbReference>
<organism evidence="2 3">
    <name type="scientific">Mycolicibacterium fallax</name>
    <name type="common">Mycobacterium fallax</name>
    <dbReference type="NCBI Taxonomy" id="1793"/>
    <lineage>
        <taxon>Bacteria</taxon>
        <taxon>Bacillati</taxon>
        <taxon>Actinomycetota</taxon>
        <taxon>Actinomycetes</taxon>
        <taxon>Mycobacteriales</taxon>
        <taxon>Mycobacteriaceae</taxon>
        <taxon>Mycolicibacterium</taxon>
    </lineage>
</organism>
<dbReference type="OrthoDB" id="4640608at2"/>
<feature type="transmembrane region" description="Helical" evidence="1">
    <location>
        <begin position="70"/>
        <end position="91"/>
    </location>
</feature>
<feature type="transmembrane region" description="Helical" evidence="1">
    <location>
        <begin position="26"/>
        <end position="50"/>
    </location>
</feature>
<keyword evidence="1" id="KW-0812">Transmembrane</keyword>
<evidence type="ECO:0000313" key="2">
    <source>
        <dbReference type="EMBL" id="ORU99284.1"/>
    </source>
</evidence>
<dbReference type="STRING" id="1793.AWC04_16725"/>
<keyword evidence="3" id="KW-1185">Reference proteome</keyword>
<keyword evidence="1" id="KW-0472">Membrane</keyword>
<dbReference type="Pfam" id="PF10812">
    <property type="entry name" value="DUF2561"/>
    <property type="match status" value="1"/>
</dbReference>